<dbReference type="Pfam" id="PF09594">
    <property type="entry name" value="GT87"/>
    <property type="match status" value="1"/>
</dbReference>
<proteinExistence type="predicted"/>
<comment type="subcellular location">
    <subcellularLocation>
        <location evidence="1">Cell membrane</location>
        <topology evidence="1">Multi-pass membrane protein</topology>
    </subcellularLocation>
</comment>
<evidence type="ECO:0000256" key="4">
    <source>
        <dbReference type="ARBA" id="ARBA00022692"/>
    </source>
</evidence>
<comment type="caution">
    <text evidence="9">The sequence shown here is derived from an EMBL/GenBank/DDBJ whole genome shotgun (WGS) entry which is preliminary data.</text>
</comment>
<feature type="transmembrane region" description="Helical" evidence="8">
    <location>
        <begin position="368"/>
        <end position="387"/>
    </location>
</feature>
<evidence type="ECO:0000256" key="3">
    <source>
        <dbReference type="ARBA" id="ARBA00022679"/>
    </source>
</evidence>
<feature type="transmembrane region" description="Helical" evidence="8">
    <location>
        <begin position="304"/>
        <end position="326"/>
    </location>
</feature>
<feature type="transmembrane region" description="Helical" evidence="8">
    <location>
        <begin position="426"/>
        <end position="445"/>
    </location>
</feature>
<sequence>MTPEDYRSCGPLAPETPRDTETVPGNCVSNGAAGRRLWPWLVVGMMLVAGMGVCVWANVNDFASAKVLVLAGAGMGGLFLCLLVLRPTHVSGGVWAVMIVVAVMMRLPWFFVPPSVSGDYHRYLWDGAVTAHGISPYVHTPKDVLDNHVDDPTLDKLARSGRFVLEGINHPKLRTIYPPVAQGAFALAYWITPFSLNAWRIVLLAFDIAAALAVLGLLRSAGLPLLLVFVYLWNPLLVTETYSGGHVDLLAAAMVVLFAWALTTKRPIIAGCALALAIGVKLWPVLLLPFLLRSLWGHWRRMTVTIGILATMLVLMAVPFASAFGAEADSGLLTYARTWSAQPGAYLAFDKLGLWLRGRLSLTMDNHYIGRSLMMLVLLSLAAWLGLRRPSDASVLCRRMGLVIMLMLLLSPALWSWYYIAVIPLAAIASPRLGLLLWTALLPLIYLEGDVLSGEHLTWFVHLLAWLVLAAEWAWPHLAERMRREHTHA</sequence>
<keyword evidence="5 8" id="KW-1133">Transmembrane helix</keyword>
<feature type="transmembrane region" description="Helical" evidence="8">
    <location>
        <begin position="268"/>
        <end position="292"/>
    </location>
</feature>
<gene>
    <name evidence="9" type="ORF">LCGC14_0253750</name>
</gene>
<keyword evidence="2" id="KW-1003">Cell membrane</keyword>
<dbReference type="GO" id="GO:0016758">
    <property type="term" value="F:hexosyltransferase activity"/>
    <property type="evidence" value="ECO:0007669"/>
    <property type="project" value="InterPro"/>
</dbReference>
<protein>
    <recommendedName>
        <fullName evidence="10">DUF2029 domain-containing protein</fullName>
    </recommendedName>
</protein>
<dbReference type="InterPro" id="IPR018584">
    <property type="entry name" value="GT87"/>
</dbReference>
<evidence type="ECO:0000313" key="9">
    <source>
        <dbReference type="EMBL" id="KKN87844.1"/>
    </source>
</evidence>
<feature type="transmembrane region" description="Helical" evidence="8">
    <location>
        <begin position="457"/>
        <end position="475"/>
    </location>
</feature>
<name>A0A0F9U8D1_9ZZZZ</name>
<evidence type="ECO:0000256" key="1">
    <source>
        <dbReference type="ARBA" id="ARBA00004651"/>
    </source>
</evidence>
<feature type="region of interest" description="Disordered" evidence="7">
    <location>
        <begin position="1"/>
        <end position="24"/>
    </location>
</feature>
<feature type="transmembrane region" description="Helical" evidence="8">
    <location>
        <begin position="399"/>
        <end position="420"/>
    </location>
</feature>
<organism evidence="9">
    <name type="scientific">marine sediment metagenome</name>
    <dbReference type="NCBI Taxonomy" id="412755"/>
    <lineage>
        <taxon>unclassified sequences</taxon>
        <taxon>metagenomes</taxon>
        <taxon>ecological metagenomes</taxon>
    </lineage>
</organism>
<dbReference type="EMBL" id="LAZR01000133">
    <property type="protein sequence ID" value="KKN87844.1"/>
    <property type="molecule type" value="Genomic_DNA"/>
</dbReference>
<feature type="transmembrane region" description="Helical" evidence="8">
    <location>
        <begin position="201"/>
        <end position="233"/>
    </location>
</feature>
<evidence type="ECO:0000256" key="7">
    <source>
        <dbReference type="SAM" id="MobiDB-lite"/>
    </source>
</evidence>
<dbReference type="GO" id="GO:0005886">
    <property type="term" value="C:plasma membrane"/>
    <property type="evidence" value="ECO:0007669"/>
    <property type="project" value="UniProtKB-SubCell"/>
</dbReference>
<keyword evidence="3" id="KW-0808">Transferase</keyword>
<feature type="transmembrane region" description="Helical" evidence="8">
    <location>
        <begin position="92"/>
        <end position="112"/>
    </location>
</feature>
<dbReference type="AlphaFoldDB" id="A0A0F9U8D1"/>
<feature type="transmembrane region" description="Helical" evidence="8">
    <location>
        <begin position="37"/>
        <end position="59"/>
    </location>
</feature>
<evidence type="ECO:0008006" key="10">
    <source>
        <dbReference type="Google" id="ProtNLM"/>
    </source>
</evidence>
<accession>A0A0F9U8D1</accession>
<keyword evidence="4 8" id="KW-0812">Transmembrane</keyword>
<evidence type="ECO:0000256" key="8">
    <source>
        <dbReference type="SAM" id="Phobius"/>
    </source>
</evidence>
<evidence type="ECO:0000256" key="5">
    <source>
        <dbReference type="ARBA" id="ARBA00022989"/>
    </source>
</evidence>
<evidence type="ECO:0000256" key="6">
    <source>
        <dbReference type="ARBA" id="ARBA00023136"/>
    </source>
</evidence>
<reference evidence="9" key="1">
    <citation type="journal article" date="2015" name="Nature">
        <title>Complex archaea that bridge the gap between prokaryotes and eukaryotes.</title>
        <authorList>
            <person name="Spang A."/>
            <person name="Saw J.H."/>
            <person name="Jorgensen S.L."/>
            <person name="Zaremba-Niedzwiedzka K."/>
            <person name="Martijn J."/>
            <person name="Lind A.E."/>
            <person name="van Eijk R."/>
            <person name="Schleper C."/>
            <person name="Guy L."/>
            <person name="Ettema T.J."/>
        </authorList>
    </citation>
    <scope>NUCLEOTIDE SEQUENCE</scope>
</reference>
<feature type="transmembrane region" description="Helical" evidence="8">
    <location>
        <begin position="245"/>
        <end position="262"/>
    </location>
</feature>
<keyword evidence="6 8" id="KW-0472">Membrane</keyword>
<evidence type="ECO:0000256" key="2">
    <source>
        <dbReference type="ARBA" id="ARBA00022475"/>
    </source>
</evidence>
<feature type="transmembrane region" description="Helical" evidence="8">
    <location>
        <begin position="65"/>
        <end position="85"/>
    </location>
</feature>